<keyword evidence="4" id="KW-0862">Zinc</keyword>
<dbReference type="GO" id="GO:0005096">
    <property type="term" value="F:GTPase activator activity"/>
    <property type="evidence" value="ECO:0007669"/>
    <property type="project" value="UniProtKB-KW"/>
</dbReference>
<evidence type="ECO:0000256" key="2">
    <source>
        <dbReference type="ARBA" id="ARBA00022723"/>
    </source>
</evidence>
<dbReference type="FunFam" id="1.10.220.150:FF:000009">
    <property type="entry name" value="stromal membrane-associated protein 1 isoform X1"/>
    <property type="match status" value="1"/>
</dbReference>
<feature type="compositionally biased region" description="Low complexity" evidence="6">
    <location>
        <begin position="443"/>
        <end position="459"/>
    </location>
</feature>
<dbReference type="PROSITE" id="PS50115">
    <property type="entry name" value="ARFGAP"/>
    <property type="match status" value="1"/>
</dbReference>
<dbReference type="OMA" id="GMTSYST"/>
<dbReference type="GO" id="GO:0008270">
    <property type="term" value="F:zinc ion binding"/>
    <property type="evidence" value="ECO:0007669"/>
    <property type="project" value="UniProtKB-KW"/>
</dbReference>
<evidence type="ECO:0000313" key="9">
    <source>
        <dbReference type="Proteomes" id="UP000596661"/>
    </source>
</evidence>
<evidence type="ECO:0000256" key="5">
    <source>
        <dbReference type="PROSITE-ProRule" id="PRU00288"/>
    </source>
</evidence>
<dbReference type="PANTHER" id="PTHR46419">
    <property type="entry name" value="ADP-RIBOSYLATION FACTOR GTPASE-ACTIVATING PROTEIN AGD5"/>
    <property type="match status" value="1"/>
</dbReference>
<feature type="compositionally biased region" description="Basic and acidic residues" evidence="6">
    <location>
        <begin position="124"/>
        <end position="152"/>
    </location>
</feature>
<feature type="region of interest" description="Disordered" evidence="6">
    <location>
        <begin position="275"/>
        <end position="300"/>
    </location>
</feature>
<evidence type="ECO:0000259" key="7">
    <source>
        <dbReference type="PROSITE" id="PS50115"/>
    </source>
</evidence>
<dbReference type="Gramene" id="evm.model.08.945">
    <property type="protein sequence ID" value="cds.evm.model.08.945"/>
    <property type="gene ID" value="evm.TU.08.945"/>
</dbReference>
<evidence type="ECO:0000256" key="6">
    <source>
        <dbReference type="SAM" id="MobiDB-lite"/>
    </source>
</evidence>
<feature type="domain" description="Arf-GAP" evidence="7">
    <location>
        <begin position="16"/>
        <end position="130"/>
    </location>
</feature>
<keyword evidence="9" id="KW-1185">Reference proteome</keyword>
<accession>A0A803QCV9</accession>
<name>A0A803QCV9_CANSA</name>
<evidence type="ECO:0000256" key="4">
    <source>
        <dbReference type="ARBA" id="ARBA00022833"/>
    </source>
</evidence>
<feature type="region of interest" description="Disordered" evidence="6">
    <location>
        <begin position="438"/>
        <end position="461"/>
    </location>
</feature>
<dbReference type="InterPro" id="IPR037278">
    <property type="entry name" value="ARFGAP/RecO"/>
</dbReference>
<reference evidence="8" key="1">
    <citation type="submission" date="2018-11" db="EMBL/GenBank/DDBJ databases">
        <authorList>
            <person name="Grassa J C."/>
        </authorList>
    </citation>
    <scope>NUCLEOTIDE SEQUENCE [LARGE SCALE GENOMIC DNA]</scope>
</reference>
<dbReference type="EMBL" id="UZAU01000694">
    <property type="status" value="NOT_ANNOTATED_CDS"/>
    <property type="molecule type" value="Genomic_DNA"/>
</dbReference>
<dbReference type="EnsemblPlants" id="evm.model.08.945">
    <property type="protein sequence ID" value="cds.evm.model.08.945"/>
    <property type="gene ID" value="evm.TU.08.945"/>
</dbReference>
<evidence type="ECO:0000256" key="3">
    <source>
        <dbReference type="ARBA" id="ARBA00022771"/>
    </source>
</evidence>
<protein>
    <recommendedName>
        <fullName evidence="7">Arf-GAP domain-containing protein</fullName>
    </recommendedName>
</protein>
<keyword evidence="2" id="KW-0479">Metal-binding</keyword>
<dbReference type="Proteomes" id="UP000596661">
    <property type="component" value="Chromosome 8"/>
</dbReference>
<organism evidence="8 9">
    <name type="scientific">Cannabis sativa</name>
    <name type="common">Hemp</name>
    <name type="synonym">Marijuana</name>
    <dbReference type="NCBI Taxonomy" id="3483"/>
    <lineage>
        <taxon>Eukaryota</taxon>
        <taxon>Viridiplantae</taxon>
        <taxon>Streptophyta</taxon>
        <taxon>Embryophyta</taxon>
        <taxon>Tracheophyta</taxon>
        <taxon>Spermatophyta</taxon>
        <taxon>Magnoliopsida</taxon>
        <taxon>eudicotyledons</taxon>
        <taxon>Gunneridae</taxon>
        <taxon>Pentapetalae</taxon>
        <taxon>rosids</taxon>
        <taxon>fabids</taxon>
        <taxon>Rosales</taxon>
        <taxon>Cannabaceae</taxon>
        <taxon>Cannabis</taxon>
    </lineage>
</organism>
<dbReference type="Gene3D" id="1.10.220.150">
    <property type="entry name" value="Arf GTPase activating protein"/>
    <property type="match status" value="1"/>
</dbReference>
<dbReference type="SUPFAM" id="SSF57863">
    <property type="entry name" value="ArfGap/RecO-like zinc finger"/>
    <property type="match status" value="1"/>
</dbReference>
<keyword evidence="1" id="KW-0343">GTPase activation</keyword>
<dbReference type="InterPro" id="IPR038508">
    <property type="entry name" value="ArfGAP_dom_sf"/>
</dbReference>
<dbReference type="PRINTS" id="PR00405">
    <property type="entry name" value="REVINTRACTNG"/>
</dbReference>
<reference evidence="8" key="2">
    <citation type="submission" date="2021-03" db="UniProtKB">
        <authorList>
            <consortium name="EnsemblPlants"/>
        </authorList>
    </citation>
    <scope>IDENTIFICATION</scope>
</reference>
<dbReference type="Pfam" id="PF01412">
    <property type="entry name" value="ArfGap"/>
    <property type="match status" value="1"/>
</dbReference>
<evidence type="ECO:0000313" key="8">
    <source>
        <dbReference type="EnsemblPlants" id="cds.evm.model.08.945"/>
    </source>
</evidence>
<proteinExistence type="predicted"/>
<dbReference type="InterPro" id="IPR001164">
    <property type="entry name" value="ArfGAP_dom"/>
</dbReference>
<dbReference type="PANTHER" id="PTHR46419:SF2">
    <property type="entry name" value="ADP-RIBOSYLATION FACTOR GTPASE-ACTIVATING PROTEIN AGD5"/>
    <property type="match status" value="1"/>
</dbReference>
<dbReference type="InterPro" id="IPR044520">
    <property type="entry name" value="ARF_GAP_AGD5/15"/>
</dbReference>
<dbReference type="AlphaFoldDB" id="A0A803QCV9"/>
<dbReference type="CDD" id="cd08204">
    <property type="entry name" value="ArfGap"/>
    <property type="match status" value="1"/>
</dbReference>
<sequence length="685" mass="75295">MNEKANVTKELNARHRKVLEGLLKLPENRECADCKAKGPRWASVNLGIFICMQCSGIHRSLGVHISKVRSATLDTWLPEQVAFIQSMGNEKANSFWEAELPPNYDRVGIENFIRAKYEEKRWVARDGKPKSPSREQEEKATMHWPKPSERVGHRYTSSSERLSDERKNIQPPTRKENAPGTRVSVPVPPRGPEQVTPVPKAQDVQKVEPAVRQPEPTKQAPNSTPAATPLPIVTPKVDYATDLFNMLSMDGPNENGPETASTDDNAWAGFQSAAQEPSTAEKIAQQKPVESNNKANSGFEDLFKDTPVLTPVSEKPKDVKNDIMSLFEKSNMVSPFAMHQQQLAMLAQQQSLLMAAAKGDPKFPANTQPLPNGTNVPIQSWPNMGYQIPGMMLPMPGLGEQKVTQAVNLGQSHLVGSSVPYATSSFYAMGQATPVNGAASAGASKTQSPSPISSASSTQTGKDYDFSSLTQATLTMEVVHEEYIGMDIFTFQRKGFDSELCFLSLTAIWSDAILQSGKVPKGWDKLVVSVVSVETDLSSSSISDLRSPKPNFSSSVKCLYPLKYPSFLILLWFSHSKANKLHSGHSLLVAIKYSSCGQQLSLQLCFINFHTGGKVALTLYVTCLNSGVYPSEILPYEVQDPKTDSQKSRPVENEIRSAAENLEVGYMRILRLCRCVSQVLQASSM</sequence>
<evidence type="ECO:0000256" key="1">
    <source>
        <dbReference type="ARBA" id="ARBA00022468"/>
    </source>
</evidence>
<dbReference type="SMART" id="SM00105">
    <property type="entry name" value="ArfGap"/>
    <property type="match status" value="1"/>
</dbReference>
<keyword evidence="3 5" id="KW-0863">Zinc-finger</keyword>
<feature type="compositionally biased region" description="Basic and acidic residues" evidence="6">
    <location>
        <begin position="161"/>
        <end position="177"/>
    </location>
</feature>
<feature type="region of interest" description="Disordered" evidence="6">
    <location>
        <begin position="124"/>
        <end position="232"/>
    </location>
</feature>